<accession>A0A3M7RIZ9</accession>
<reference evidence="1 2" key="1">
    <citation type="journal article" date="2018" name="Sci. Rep.">
        <title>Genomic signatures of local adaptation to the degree of environmental predictability in rotifers.</title>
        <authorList>
            <person name="Franch-Gras L."/>
            <person name="Hahn C."/>
            <person name="Garcia-Roger E.M."/>
            <person name="Carmona M.J."/>
            <person name="Serra M."/>
            <person name="Gomez A."/>
        </authorList>
    </citation>
    <scope>NUCLEOTIDE SEQUENCE [LARGE SCALE GENOMIC DNA]</scope>
    <source>
        <strain evidence="1">HYR1</strain>
    </source>
</reference>
<keyword evidence="2" id="KW-1185">Reference proteome</keyword>
<dbReference type="AlphaFoldDB" id="A0A3M7RIZ9"/>
<dbReference type="OrthoDB" id="10465781at2759"/>
<proteinExistence type="predicted"/>
<dbReference type="InterPro" id="IPR019193">
    <property type="entry name" value="UBQ-conj_enz_E2-bd_prot"/>
</dbReference>
<dbReference type="Proteomes" id="UP000276133">
    <property type="component" value="Unassembled WGS sequence"/>
</dbReference>
<dbReference type="Pfam" id="PF09814">
    <property type="entry name" value="HECT_2"/>
    <property type="match status" value="1"/>
</dbReference>
<evidence type="ECO:0000313" key="1">
    <source>
        <dbReference type="EMBL" id="RNA23521.1"/>
    </source>
</evidence>
<comment type="caution">
    <text evidence="1">The sequence shown here is derived from an EMBL/GenBank/DDBJ whole genome shotgun (WGS) entry which is preliminary data.</text>
</comment>
<sequence>MRTQKTSRYINDSNGTFIELMMNLYAEFLENLNQLNLIICAERSLISNYTIDEKWFNLAFNSSNEANIKINLNAFEYNPINLKEIKLNIQNESIESIFRLSSVKLINKPSYSGTSHSELSFITSIKCLTCRSDILKDPSCFNYLKLPENDLDELADNFFCHLHDHNHNKCHEQDLTSALNPMRENKQPRKSILGNLTLLVLNSTHLNAESVKQDSLDLNCSKCMSNFGYQRKNSSDFYIWKSNVILNDCFVSNAPYLGSQLAQGNQRTRF</sequence>
<protein>
    <submittedName>
        <fullName evidence="1">Uncharacterized protein</fullName>
    </submittedName>
</protein>
<name>A0A3M7RIZ9_BRAPC</name>
<evidence type="ECO:0000313" key="2">
    <source>
        <dbReference type="Proteomes" id="UP000276133"/>
    </source>
</evidence>
<gene>
    <name evidence="1" type="ORF">BpHYR1_009871</name>
</gene>
<organism evidence="1 2">
    <name type="scientific">Brachionus plicatilis</name>
    <name type="common">Marine rotifer</name>
    <name type="synonym">Brachionus muelleri</name>
    <dbReference type="NCBI Taxonomy" id="10195"/>
    <lineage>
        <taxon>Eukaryota</taxon>
        <taxon>Metazoa</taxon>
        <taxon>Spiralia</taxon>
        <taxon>Gnathifera</taxon>
        <taxon>Rotifera</taxon>
        <taxon>Eurotatoria</taxon>
        <taxon>Monogononta</taxon>
        <taxon>Pseudotrocha</taxon>
        <taxon>Ploima</taxon>
        <taxon>Brachionidae</taxon>
        <taxon>Brachionus</taxon>
    </lineage>
</organism>
<dbReference type="EMBL" id="REGN01003268">
    <property type="protein sequence ID" value="RNA23521.1"/>
    <property type="molecule type" value="Genomic_DNA"/>
</dbReference>